<dbReference type="Proteomes" id="UP000254118">
    <property type="component" value="Unassembled WGS sequence"/>
</dbReference>
<keyword evidence="5 7" id="KW-1133">Transmembrane helix</keyword>
<dbReference type="Gene3D" id="1.20.1560.10">
    <property type="entry name" value="ABC transporter type 1, transmembrane domain"/>
    <property type="match status" value="1"/>
</dbReference>
<evidence type="ECO:0000256" key="5">
    <source>
        <dbReference type="ARBA" id="ARBA00022989"/>
    </source>
</evidence>
<dbReference type="Pfam" id="PF00664">
    <property type="entry name" value="ABC_membrane"/>
    <property type="match status" value="1"/>
</dbReference>
<evidence type="ECO:0000256" key="2">
    <source>
        <dbReference type="ARBA" id="ARBA00022692"/>
    </source>
</evidence>
<organism evidence="10 11">
    <name type="scientific">Dermatophilus congolensis</name>
    <dbReference type="NCBI Taxonomy" id="1863"/>
    <lineage>
        <taxon>Bacteria</taxon>
        <taxon>Bacillati</taxon>
        <taxon>Actinomycetota</taxon>
        <taxon>Actinomycetes</taxon>
        <taxon>Micrococcales</taxon>
        <taxon>Dermatophilaceae</taxon>
        <taxon>Dermatophilus</taxon>
    </lineage>
</organism>
<keyword evidence="2 7" id="KW-0812">Transmembrane</keyword>
<dbReference type="InterPro" id="IPR039421">
    <property type="entry name" value="Type_1_exporter"/>
</dbReference>
<dbReference type="InterPro" id="IPR027417">
    <property type="entry name" value="P-loop_NTPase"/>
</dbReference>
<evidence type="ECO:0000313" key="10">
    <source>
        <dbReference type="EMBL" id="STD13350.1"/>
    </source>
</evidence>
<gene>
    <name evidence="10" type="primary">cydD</name>
    <name evidence="10" type="ORF">NCTC7915_01897</name>
</gene>
<keyword evidence="4 10" id="KW-0067">ATP-binding</keyword>
<dbReference type="PROSITE" id="PS50893">
    <property type="entry name" value="ABC_TRANSPORTER_2"/>
    <property type="match status" value="1"/>
</dbReference>
<protein>
    <submittedName>
        <fullName evidence="10">ATP-binding/permease protein CydD</fullName>
    </submittedName>
</protein>
<dbReference type="AlphaFoldDB" id="A0AA46BPM2"/>
<reference evidence="10 11" key="1">
    <citation type="submission" date="2018-06" db="EMBL/GenBank/DDBJ databases">
        <authorList>
            <consortium name="Pathogen Informatics"/>
            <person name="Doyle S."/>
        </authorList>
    </citation>
    <scope>NUCLEOTIDE SEQUENCE [LARGE SCALE GENOMIC DNA]</scope>
    <source>
        <strain evidence="10 11">NCTC7915</strain>
    </source>
</reference>
<name>A0AA46BPM2_9MICO</name>
<comment type="subcellular location">
    <subcellularLocation>
        <location evidence="1">Cell membrane</location>
        <topology evidence="1">Multi-pass membrane protein</topology>
    </subcellularLocation>
</comment>
<dbReference type="EMBL" id="UFYA01000001">
    <property type="protein sequence ID" value="STD13350.1"/>
    <property type="molecule type" value="Genomic_DNA"/>
</dbReference>
<evidence type="ECO:0000256" key="6">
    <source>
        <dbReference type="ARBA" id="ARBA00023136"/>
    </source>
</evidence>
<dbReference type="InterPro" id="IPR017871">
    <property type="entry name" value="ABC_transporter-like_CS"/>
</dbReference>
<dbReference type="SUPFAM" id="SSF52540">
    <property type="entry name" value="P-loop containing nucleoside triphosphate hydrolases"/>
    <property type="match status" value="1"/>
</dbReference>
<keyword evidence="3" id="KW-0547">Nucleotide-binding</keyword>
<dbReference type="PANTHER" id="PTHR24221:SF590">
    <property type="entry name" value="COMPONENT LINKED WITH THE ASSEMBLY OF CYTOCHROME' TRANSPORT TRANSMEMBRANE ATP-BINDING PROTEIN ABC TRANSPORTER CYDD-RELATED"/>
    <property type="match status" value="1"/>
</dbReference>
<dbReference type="CDD" id="cd18584">
    <property type="entry name" value="ABC_6TM_AarD_CydD"/>
    <property type="match status" value="1"/>
</dbReference>
<dbReference type="Pfam" id="PF00005">
    <property type="entry name" value="ABC_tran"/>
    <property type="match status" value="1"/>
</dbReference>
<feature type="domain" description="ABC transmembrane type-1" evidence="9">
    <location>
        <begin position="20"/>
        <end position="301"/>
    </location>
</feature>
<comment type="caution">
    <text evidence="10">The sequence shown here is derived from an EMBL/GenBank/DDBJ whole genome shotgun (WGS) entry which is preliminary data.</text>
</comment>
<dbReference type="PROSITE" id="PS00211">
    <property type="entry name" value="ABC_TRANSPORTER_1"/>
    <property type="match status" value="1"/>
</dbReference>
<feature type="domain" description="ABC transporter" evidence="8">
    <location>
        <begin position="328"/>
        <end position="529"/>
    </location>
</feature>
<evidence type="ECO:0000313" key="11">
    <source>
        <dbReference type="Proteomes" id="UP000254118"/>
    </source>
</evidence>
<evidence type="ECO:0000256" key="3">
    <source>
        <dbReference type="ARBA" id="ARBA00022741"/>
    </source>
</evidence>
<dbReference type="InterPro" id="IPR036640">
    <property type="entry name" value="ABC1_TM_sf"/>
</dbReference>
<evidence type="ECO:0000256" key="7">
    <source>
        <dbReference type="SAM" id="Phobius"/>
    </source>
</evidence>
<dbReference type="SUPFAM" id="SSF90123">
    <property type="entry name" value="ABC transporter transmembrane region"/>
    <property type="match status" value="1"/>
</dbReference>
<dbReference type="Gene3D" id="3.40.50.300">
    <property type="entry name" value="P-loop containing nucleotide triphosphate hydrolases"/>
    <property type="match status" value="1"/>
</dbReference>
<dbReference type="InterPro" id="IPR003439">
    <property type="entry name" value="ABC_transporter-like_ATP-bd"/>
</dbReference>
<evidence type="ECO:0000259" key="8">
    <source>
        <dbReference type="PROSITE" id="PS50893"/>
    </source>
</evidence>
<dbReference type="GO" id="GO:0140359">
    <property type="term" value="F:ABC-type transporter activity"/>
    <property type="evidence" value="ECO:0007669"/>
    <property type="project" value="InterPro"/>
</dbReference>
<feature type="transmembrane region" description="Helical" evidence="7">
    <location>
        <begin position="133"/>
        <end position="154"/>
    </location>
</feature>
<dbReference type="InterPro" id="IPR003593">
    <property type="entry name" value="AAA+_ATPase"/>
</dbReference>
<dbReference type="PANTHER" id="PTHR24221">
    <property type="entry name" value="ATP-BINDING CASSETTE SUB-FAMILY B"/>
    <property type="match status" value="1"/>
</dbReference>
<evidence type="ECO:0000256" key="4">
    <source>
        <dbReference type="ARBA" id="ARBA00022840"/>
    </source>
</evidence>
<keyword evidence="6 7" id="KW-0472">Membrane</keyword>
<dbReference type="GO" id="GO:0005524">
    <property type="term" value="F:ATP binding"/>
    <property type="evidence" value="ECO:0007669"/>
    <property type="project" value="UniProtKB-KW"/>
</dbReference>
<dbReference type="PROSITE" id="PS50929">
    <property type="entry name" value="ABC_TM1F"/>
    <property type="match status" value="1"/>
</dbReference>
<evidence type="ECO:0000256" key="1">
    <source>
        <dbReference type="ARBA" id="ARBA00004651"/>
    </source>
</evidence>
<dbReference type="InterPro" id="IPR011527">
    <property type="entry name" value="ABC1_TM_dom"/>
</dbReference>
<accession>A0AA46BPM2</accession>
<feature type="transmembrane region" description="Helical" evidence="7">
    <location>
        <begin position="160"/>
        <end position="181"/>
    </location>
</feature>
<sequence length="531" mass="55672">MRPLDPRLLRLAPAVRGPILGLILLGLINGLAAIAQALTVAGLILAVVRDHNSWSDIGTASLWVALAFATRGLATGATELLAAHAGSTASTHLRDRLLTTLLAQPADDRPDPATALLHSTNGVTAIEPYVARYLPALVNATILPAATIAAMLWLDWQTALIPILTLPLLPLFAALIGAATAEATNARLTTLSRLSGHFLDVMRGLPTLVTYGRAHRQADVISTVSHNNRRATIATLKIAFLSSAALELLATLSVAIVAVWTGIALADGRMELAVALPLIQLAPEAYWPIRRVGTEFHNAADGAKALETIAHLIDNTTDTPTTNTPTAAHTDTLTYRYAPHLRPAVSNISATFPTGLTVITGPSGAGKTTLLELLAGLRRPTSGTVTAPPAHLVTQRPFLINASLRDNLLLGTPPITSDNDLHTALHTVGLADLLSSLPCGLDTTIGDDGFGLSAGQRARIALARALLSTAPLILLDEPTAHLDATAEKHAHDAILSLAADRIVIAVTHRDGLVNLAQHTLDITPATTEKTP</sequence>
<evidence type="ECO:0000259" key="9">
    <source>
        <dbReference type="PROSITE" id="PS50929"/>
    </source>
</evidence>
<dbReference type="SMART" id="SM00382">
    <property type="entry name" value="AAA"/>
    <property type="match status" value="1"/>
</dbReference>
<dbReference type="RefSeq" id="WP_115031521.1">
    <property type="nucleotide sequence ID" value="NZ_UFYA01000001.1"/>
</dbReference>
<dbReference type="NCBIfam" id="TIGR02857">
    <property type="entry name" value="CydD"/>
    <property type="match status" value="1"/>
</dbReference>
<dbReference type="GO" id="GO:0005886">
    <property type="term" value="C:plasma membrane"/>
    <property type="evidence" value="ECO:0007669"/>
    <property type="project" value="UniProtKB-SubCell"/>
</dbReference>
<dbReference type="InterPro" id="IPR014216">
    <property type="entry name" value="ABC_transptr_CydD"/>
</dbReference>
<dbReference type="GO" id="GO:0016887">
    <property type="term" value="F:ATP hydrolysis activity"/>
    <property type="evidence" value="ECO:0007669"/>
    <property type="project" value="InterPro"/>
</dbReference>
<proteinExistence type="predicted"/>
<dbReference type="GO" id="GO:0042883">
    <property type="term" value="P:cysteine transport"/>
    <property type="evidence" value="ECO:0007669"/>
    <property type="project" value="InterPro"/>
</dbReference>
<feature type="transmembrane region" description="Helical" evidence="7">
    <location>
        <begin position="20"/>
        <end position="48"/>
    </location>
</feature>
<feature type="transmembrane region" description="Helical" evidence="7">
    <location>
        <begin position="238"/>
        <end position="260"/>
    </location>
</feature>